<dbReference type="InterPro" id="IPR000045">
    <property type="entry name" value="Prepilin_IV_endopep_pep"/>
</dbReference>
<comment type="similarity">
    <text evidence="1">Belongs to the peptidase A24 family.</text>
</comment>
<dbReference type="Proteomes" id="UP000279228">
    <property type="component" value="Unassembled WGS sequence"/>
</dbReference>
<gene>
    <name evidence="4" type="ORF">EA798_18635</name>
</gene>
<dbReference type="InterPro" id="IPR050882">
    <property type="entry name" value="Prepilin_peptidase/N-MTase"/>
</dbReference>
<feature type="transmembrane region" description="Helical" evidence="2">
    <location>
        <begin position="6"/>
        <end position="24"/>
    </location>
</feature>
<name>A0ABX9UPQ4_9PSED</name>
<feature type="transmembrane region" description="Helical" evidence="2">
    <location>
        <begin position="86"/>
        <end position="116"/>
    </location>
</feature>
<dbReference type="PANTHER" id="PTHR30487">
    <property type="entry name" value="TYPE 4 PREPILIN-LIKE PROTEINS LEADER PEPTIDE-PROCESSING ENZYME"/>
    <property type="match status" value="1"/>
</dbReference>
<feature type="transmembrane region" description="Helical" evidence="2">
    <location>
        <begin position="54"/>
        <end position="74"/>
    </location>
</feature>
<keyword evidence="2" id="KW-1133">Transmembrane helix</keyword>
<dbReference type="Gene3D" id="1.20.120.1220">
    <property type="match status" value="1"/>
</dbReference>
<organism evidence="4 5">
    <name type="scientific">Pseudomonas songnenensis</name>
    <dbReference type="NCBI Taxonomy" id="1176259"/>
    <lineage>
        <taxon>Bacteria</taxon>
        <taxon>Pseudomonadati</taxon>
        <taxon>Pseudomonadota</taxon>
        <taxon>Gammaproteobacteria</taxon>
        <taxon>Pseudomonadales</taxon>
        <taxon>Pseudomonadaceae</taxon>
        <taxon>Pseudomonas</taxon>
    </lineage>
</organism>
<evidence type="ECO:0000259" key="3">
    <source>
        <dbReference type="Pfam" id="PF01478"/>
    </source>
</evidence>
<evidence type="ECO:0000256" key="1">
    <source>
        <dbReference type="ARBA" id="ARBA00005801"/>
    </source>
</evidence>
<dbReference type="PANTHER" id="PTHR30487:SF0">
    <property type="entry name" value="PREPILIN LEADER PEPTIDASE_N-METHYLTRANSFERASE-RELATED"/>
    <property type="match status" value="1"/>
</dbReference>
<proteinExistence type="inferred from homology"/>
<feature type="transmembrane region" description="Helical" evidence="2">
    <location>
        <begin position="31"/>
        <end position="48"/>
    </location>
</feature>
<evidence type="ECO:0000313" key="4">
    <source>
        <dbReference type="EMBL" id="RMH94292.1"/>
    </source>
</evidence>
<feature type="transmembrane region" description="Helical" evidence="2">
    <location>
        <begin position="151"/>
        <end position="170"/>
    </location>
</feature>
<reference evidence="4 5" key="1">
    <citation type="submission" date="2018-10" db="EMBL/GenBank/DDBJ databases">
        <title>Pseudomonas songnenensis NEAU-ST5-5(T) genome.</title>
        <authorList>
            <person name="Pengp J."/>
            <person name="Liu Z.-P."/>
        </authorList>
    </citation>
    <scope>NUCLEOTIDE SEQUENCE [LARGE SCALE GENOMIC DNA]</scope>
    <source>
        <strain evidence="4 5">NEAU-ST5-5</strain>
    </source>
</reference>
<dbReference type="EMBL" id="RFFN01000009">
    <property type="protein sequence ID" value="RMH94292.1"/>
    <property type="molecule type" value="Genomic_DNA"/>
</dbReference>
<protein>
    <recommendedName>
        <fullName evidence="3">Prepilin type IV endopeptidase peptidase domain-containing protein</fullName>
    </recommendedName>
</protein>
<dbReference type="Pfam" id="PF01478">
    <property type="entry name" value="Peptidase_A24"/>
    <property type="match status" value="1"/>
</dbReference>
<keyword evidence="2" id="KW-0812">Transmembrane</keyword>
<comment type="caution">
    <text evidence="4">The sequence shown here is derived from an EMBL/GenBank/DDBJ whole genome shotgun (WGS) entry which is preliminary data.</text>
</comment>
<dbReference type="RefSeq" id="WP_122099915.1">
    <property type="nucleotide sequence ID" value="NZ_JAMOHS010000004.1"/>
</dbReference>
<evidence type="ECO:0000256" key="2">
    <source>
        <dbReference type="SAM" id="Phobius"/>
    </source>
</evidence>
<keyword evidence="5" id="KW-1185">Reference proteome</keyword>
<keyword evidence="2" id="KW-0472">Membrane</keyword>
<feature type="domain" description="Prepilin type IV endopeptidase peptidase" evidence="3">
    <location>
        <begin position="10"/>
        <end position="112"/>
    </location>
</feature>
<sequence>MVTDRVPSLFVLISLLVIAVVIDLRSNRVPNLLVLVGLALGLTSQLFFNGWVGLGHGLLGSLIGFSIFLLMYAVGGMAAGDVKLMAMVGVFLTPSQALGATAASLLAGSLCGLVLVCWHGELWLTLKRYFLMFVANSYLAPEQGEVAGKRFPYAIAILLGTLGSMLWFEIAR</sequence>
<accession>A0ABX9UPQ4</accession>
<evidence type="ECO:0000313" key="5">
    <source>
        <dbReference type="Proteomes" id="UP000279228"/>
    </source>
</evidence>